<dbReference type="NCBIfam" id="TIGR02134">
    <property type="entry name" value="transald_staph"/>
    <property type="match status" value="1"/>
</dbReference>
<dbReference type="Pfam" id="PF00923">
    <property type="entry name" value="TAL_FSA"/>
    <property type="match status" value="1"/>
</dbReference>
<dbReference type="Gene3D" id="3.20.20.70">
    <property type="entry name" value="Aldolase class I"/>
    <property type="match status" value="1"/>
</dbReference>
<dbReference type="CDD" id="cd00956">
    <property type="entry name" value="Transaldolase_FSA"/>
    <property type="match status" value="1"/>
</dbReference>
<sequence>MNKINTKIYSDGAVLEDMLESLASKKVTGFTTNPSLMKKAGITDYVEFAKKVLEKITEYPVSFEVFADDLETMEKEADKISSLGDNVYVKIPVTTSDGTSTAPLLKKLSSKGIKLNVTAIFTVDQVREVVDNLTENVPSIVSVFAGRIADTGVDPMPIMKEALEICKTKKGCELLWASPREVFNIYQANELGVDIITCTPAIIKKLSLMGKDLNEYSLDTVKTFCKDSKELGFSIL</sequence>
<evidence type="ECO:0000313" key="2">
    <source>
        <dbReference type="EMBL" id="OXZ26497.1"/>
    </source>
</evidence>
<dbReference type="SUPFAM" id="SSF51569">
    <property type="entry name" value="Aldolase"/>
    <property type="match status" value="1"/>
</dbReference>
<dbReference type="EMBL" id="NDYC01000044">
    <property type="protein sequence ID" value="OXZ26497.1"/>
    <property type="molecule type" value="Genomic_DNA"/>
</dbReference>
<name>A0A233V262_FINMA</name>
<dbReference type="InterPro" id="IPR011861">
    <property type="entry name" value="Transald_staph-type"/>
</dbReference>
<proteinExistence type="predicted"/>
<accession>A0A233V262</accession>
<dbReference type="InterPro" id="IPR033919">
    <property type="entry name" value="TSA/FSA_arc/bac"/>
</dbReference>
<protein>
    <submittedName>
        <fullName evidence="2">Transaldolase</fullName>
    </submittedName>
</protein>
<gene>
    <name evidence="2" type="ORF">B9N49_08815</name>
</gene>
<dbReference type="Proteomes" id="UP000215413">
    <property type="component" value="Unassembled WGS sequence"/>
</dbReference>
<evidence type="ECO:0000313" key="3">
    <source>
        <dbReference type="Proteomes" id="UP000215413"/>
    </source>
</evidence>
<dbReference type="RefSeq" id="WP_094206391.1">
    <property type="nucleotide sequence ID" value="NZ_NDYC01000044.1"/>
</dbReference>
<dbReference type="PANTHER" id="PTHR10683">
    <property type="entry name" value="TRANSALDOLASE"/>
    <property type="match status" value="1"/>
</dbReference>
<reference evidence="3" key="1">
    <citation type="submission" date="2017-04" db="EMBL/GenBank/DDBJ databases">
        <title>Finegoldia magna isolated from orthopedic joint implant-associated infections.</title>
        <authorList>
            <person name="Bjorklund S."/>
            <person name="Bruggemann H."/>
            <person name="Jensen A."/>
            <person name="Hellmark B."/>
            <person name="Soderquist B."/>
        </authorList>
    </citation>
    <scope>NUCLEOTIDE SEQUENCE [LARGE SCALE GENOMIC DNA]</scope>
    <source>
        <strain evidence="3">CCUG 54800</strain>
    </source>
</reference>
<dbReference type="InterPro" id="IPR001585">
    <property type="entry name" value="TAL/FSA"/>
</dbReference>
<evidence type="ECO:0000256" key="1">
    <source>
        <dbReference type="ARBA" id="ARBA00023270"/>
    </source>
</evidence>
<dbReference type="GO" id="GO:0016832">
    <property type="term" value="F:aldehyde-lyase activity"/>
    <property type="evidence" value="ECO:0007669"/>
    <property type="project" value="InterPro"/>
</dbReference>
<comment type="caution">
    <text evidence="2">The sequence shown here is derived from an EMBL/GenBank/DDBJ whole genome shotgun (WGS) entry which is preliminary data.</text>
</comment>
<keyword evidence="1" id="KW-0704">Schiff base</keyword>
<dbReference type="AlphaFoldDB" id="A0A233V262"/>
<organism evidence="2 3">
    <name type="scientific">Finegoldia magna</name>
    <name type="common">Peptostreptococcus magnus</name>
    <dbReference type="NCBI Taxonomy" id="1260"/>
    <lineage>
        <taxon>Bacteria</taxon>
        <taxon>Bacillati</taxon>
        <taxon>Bacillota</taxon>
        <taxon>Tissierellia</taxon>
        <taxon>Tissierellales</taxon>
        <taxon>Peptoniphilaceae</taxon>
        <taxon>Finegoldia</taxon>
    </lineage>
</organism>
<dbReference type="PANTHER" id="PTHR10683:SF40">
    <property type="entry name" value="FRUCTOSE-6-PHOSPHATE ALDOLASE 1-RELATED"/>
    <property type="match status" value="1"/>
</dbReference>
<dbReference type="InterPro" id="IPR013785">
    <property type="entry name" value="Aldolase_TIM"/>
</dbReference>
<dbReference type="GO" id="GO:0005975">
    <property type="term" value="P:carbohydrate metabolic process"/>
    <property type="evidence" value="ECO:0007669"/>
    <property type="project" value="InterPro"/>
</dbReference>